<keyword evidence="1" id="KW-0732">Signal</keyword>
<accession>A0A5P6P2J2</accession>
<gene>
    <name evidence="2" type="ORF">F8237_09320</name>
</gene>
<dbReference type="RefSeq" id="WP_151643955.1">
    <property type="nucleotide sequence ID" value="NZ_CP044543.1"/>
</dbReference>
<dbReference type="OrthoDB" id="9808546at2"/>
<protein>
    <submittedName>
        <fullName evidence="2">Uncharacterized protein</fullName>
    </submittedName>
</protein>
<dbReference type="KEGG" id="bbet:F8237_09320"/>
<dbReference type="EMBL" id="CP044543">
    <property type="protein sequence ID" value="QFI72569.1"/>
    <property type="molecule type" value="Genomic_DNA"/>
</dbReference>
<organism evidence="2 3">
    <name type="scientific">Bradyrhizobium betae</name>
    <dbReference type="NCBI Taxonomy" id="244734"/>
    <lineage>
        <taxon>Bacteria</taxon>
        <taxon>Pseudomonadati</taxon>
        <taxon>Pseudomonadota</taxon>
        <taxon>Alphaproteobacteria</taxon>
        <taxon>Hyphomicrobiales</taxon>
        <taxon>Nitrobacteraceae</taxon>
        <taxon>Bradyrhizobium</taxon>
    </lineage>
</organism>
<evidence type="ECO:0000256" key="1">
    <source>
        <dbReference type="SAM" id="SignalP"/>
    </source>
</evidence>
<dbReference type="Proteomes" id="UP000325641">
    <property type="component" value="Chromosome"/>
</dbReference>
<sequence>MRAVRAAALGFVVTSALCALIAWPTDAVAKGNRVPAWYPGPSCNDPAVLGQIAAEFRGRHWASAGFESVDIRPADWESWPQQLIPRRFCEWRIRMWRGAEPVIHPIYYAIIATDPGYRLEWCAVGLDRQWPYDPRCRLAHP</sequence>
<evidence type="ECO:0000313" key="3">
    <source>
        <dbReference type="Proteomes" id="UP000325641"/>
    </source>
</evidence>
<feature type="chain" id="PRO_5025070902" evidence="1">
    <location>
        <begin position="30"/>
        <end position="141"/>
    </location>
</feature>
<feature type="signal peptide" evidence="1">
    <location>
        <begin position="1"/>
        <end position="29"/>
    </location>
</feature>
<reference evidence="3" key="1">
    <citation type="submission" date="2019-10" db="EMBL/GenBank/DDBJ databases">
        <title>Complete Genome Sequence of Bradyrhizobium betae type strain PL7HG1T.</title>
        <authorList>
            <person name="Bromfield E.S.P."/>
            <person name="Cloutier S."/>
        </authorList>
    </citation>
    <scope>NUCLEOTIDE SEQUENCE [LARGE SCALE GENOMIC DNA]</scope>
    <source>
        <strain evidence="3">PL7HG1</strain>
    </source>
</reference>
<name>A0A5P6P2J2_9BRAD</name>
<evidence type="ECO:0000313" key="2">
    <source>
        <dbReference type="EMBL" id="QFI72569.1"/>
    </source>
</evidence>
<dbReference type="AlphaFoldDB" id="A0A5P6P2J2"/>
<proteinExistence type="predicted"/>